<evidence type="ECO:0000256" key="6">
    <source>
        <dbReference type="ARBA" id="ARBA00023136"/>
    </source>
</evidence>
<comment type="caution">
    <text evidence="11">The sequence shown here is derived from an EMBL/GenBank/DDBJ whole genome shotgun (WGS) entry which is preliminary data.</text>
</comment>
<evidence type="ECO:0000313" key="11">
    <source>
        <dbReference type="EMBL" id="KZZ88273.1"/>
    </source>
</evidence>
<gene>
    <name evidence="11" type="ORF">AAP_05094</name>
</gene>
<dbReference type="EMBL" id="AZGZ01000027">
    <property type="protein sequence ID" value="KZZ88273.1"/>
    <property type="molecule type" value="Genomic_DNA"/>
</dbReference>
<feature type="domain" description="Vps53 N-terminal" evidence="9">
    <location>
        <begin position="21"/>
        <end position="394"/>
    </location>
</feature>
<comment type="similarity">
    <text evidence="3">Belongs to the VPS53 family.</text>
</comment>
<feature type="domain" description="Vps53 C-terminal" evidence="10">
    <location>
        <begin position="614"/>
        <end position="691"/>
    </location>
</feature>
<protein>
    <submittedName>
        <fullName evidence="11">Vacuolar protein sorting 53</fullName>
    </submittedName>
</protein>
<keyword evidence="5" id="KW-0333">Golgi apparatus</keyword>
<dbReference type="Gene3D" id="1.10.357.110">
    <property type="entry name" value="Vacuolar protein sorting-associated protein 53, C-terminus"/>
    <property type="match status" value="1"/>
</dbReference>
<keyword evidence="4" id="KW-0967">Endosome</keyword>
<feature type="coiled-coil region" evidence="7">
    <location>
        <begin position="77"/>
        <end position="132"/>
    </location>
</feature>
<evidence type="ECO:0000256" key="4">
    <source>
        <dbReference type="ARBA" id="ARBA00022753"/>
    </source>
</evidence>
<dbReference type="GO" id="GO:0005829">
    <property type="term" value="C:cytosol"/>
    <property type="evidence" value="ECO:0007669"/>
    <property type="project" value="GOC"/>
</dbReference>
<keyword evidence="7" id="KW-0175">Coiled coil</keyword>
<name>A0A162I3X2_9EURO</name>
<dbReference type="PANTHER" id="PTHR12820:SF0">
    <property type="entry name" value="VACUOLAR PROTEIN SORTING-ASSOCIATED PROTEIN 53 HOMOLOG"/>
    <property type="match status" value="1"/>
</dbReference>
<dbReference type="Pfam" id="PF04100">
    <property type="entry name" value="Vps53_N"/>
    <property type="match status" value="1"/>
</dbReference>
<dbReference type="InterPro" id="IPR031745">
    <property type="entry name" value="Vps53_C"/>
</dbReference>
<sequence length="865" mass="96039">MSMRQRHGEGSPSSDPLNEVDYDPITHLNQMFTEPPHLASVASACTMLQQYSRELDDEIVELVKRQDASNTQSIQRIQAAKTDMAELFQKIEDVRERAVKTEETITEMTSEIKQLDNAKRNLTLSMTALKRLQMLTTAYEQLSAMSKARQYGECAQLLQAVLQLMAHFKTYRSVDQIALLSRNVSDIQQELIEQICEDFELTFAKGELHQKKGTLAEGCQVVEVLGESAKSRLINWYCNSQLREYRQVFRGSEEAGSLDNMSRRYAWLKRLLKTYDEEHATIFPASWKVNSILTNAFCEGTREDFKGILSRSTKSGQTLDVSQLLSCLQETLDFEHFLDKKLVGPSRTSMDAYASSQDQPVYNQSISEAFVPYLSLWIEDQDKQLALLMRQYKQTPLKPPDEEFNPQLVISSSTELFTFYRHSLAQCAKLSTGNSLAELFKVFAKYLDQYAQQILLSYILERANNPTIALEDIVMVINTADYCYTTTNQLEEKIKSRIDEAYKPKIDLQNQADAFMGIASSGVRLLVRSVEISLEPAWREMRNMPWSKLDTVGDNSSYVVLLLDNIKGRSEQILQILHKQQYARAFADHLVEGVSTFFLSNVFQCRPVSEVAAEQMLLDAYTLKTGMSEIISPPPTSYTRRLNSSFQKVDNLLKVLQVRPSPPETLVQAYLLHIADKNEGNFRRILDMKGIRSKTEQNQLIELFSLHRASSRYATSLQASNPIIALLQNPNPNTPASTTTASNSASTSQGILSGAGSSFPNLSSAIVSGVERFGSPVLGTSSASQAGGGGGGMTPARTSIENNISATLGLQSSGGGAGGGGSATPSSSAGNLNENLKSIGKFFRRDLGGLSGRFGGRAGEESSSR</sequence>
<dbReference type="InterPro" id="IPR038260">
    <property type="entry name" value="Vps53_C_sf"/>
</dbReference>
<dbReference type="Proteomes" id="UP000242877">
    <property type="component" value="Unassembled WGS sequence"/>
</dbReference>
<evidence type="ECO:0000256" key="2">
    <source>
        <dbReference type="ARBA" id="ARBA00004481"/>
    </source>
</evidence>
<dbReference type="InterPro" id="IPR007234">
    <property type="entry name" value="Vps53_N"/>
</dbReference>
<dbReference type="GO" id="GO:0000938">
    <property type="term" value="C:GARP complex"/>
    <property type="evidence" value="ECO:0007669"/>
    <property type="project" value="InterPro"/>
</dbReference>
<feature type="compositionally biased region" description="Gly residues" evidence="8">
    <location>
        <begin position="812"/>
        <end position="822"/>
    </location>
</feature>
<feature type="region of interest" description="Disordered" evidence="8">
    <location>
        <begin position="1"/>
        <end position="21"/>
    </location>
</feature>
<evidence type="ECO:0000256" key="5">
    <source>
        <dbReference type="ARBA" id="ARBA00023034"/>
    </source>
</evidence>
<accession>A0A162I3X2</accession>
<reference evidence="11 12" key="1">
    <citation type="journal article" date="2016" name="Genome Biol. Evol.">
        <title>Divergent and convergent evolution of fungal pathogenicity.</title>
        <authorList>
            <person name="Shang Y."/>
            <person name="Xiao G."/>
            <person name="Zheng P."/>
            <person name="Cen K."/>
            <person name="Zhan S."/>
            <person name="Wang C."/>
        </authorList>
    </citation>
    <scope>NUCLEOTIDE SEQUENCE [LARGE SCALE GENOMIC DNA]</scope>
    <source>
        <strain evidence="11 12">ARSEF 7405</strain>
    </source>
</reference>
<comment type="subcellular location">
    <subcellularLocation>
        <location evidence="2">Endosome membrane</location>
        <topology evidence="2">Peripheral membrane protein</topology>
    </subcellularLocation>
    <subcellularLocation>
        <location evidence="1">Golgi apparatus</location>
        <location evidence="1">trans-Golgi network membrane</location>
        <topology evidence="1">Peripheral membrane protein</topology>
    </subcellularLocation>
</comment>
<dbReference type="GO" id="GO:0042147">
    <property type="term" value="P:retrograde transport, endosome to Golgi"/>
    <property type="evidence" value="ECO:0007669"/>
    <property type="project" value="InterPro"/>
</dbReference>
<feature type="region of interest" description="Disordered" evidence="8">
    <location>
        <begin position="726"/>
        <end position="749"/>
    </location>
</feature>
<evidence type="ECO:0000256" key="8">
    <source>
        <dbReference type="SAM" id="MobiDB-lite"/>
    </source>
</evidence>
<keyword evidence="6" id="KW-0472">Membrane</keyword>
<evidence type="ECO:0000259" key="9">
    <source>
        <dbReference type="Pfam" id="PF04100"/>
    </source>
</evidence>
<feature type="region of interest" description="Disordered" evidence="8">
    <location>
        <begin position="846"/>
        <end position="865"/>
    </location>
</feature>
<feature type="compositionally biased region" description="Low complexity" evidence="8">
    <location>
        <begin position="729"/>
        <end position="748"/>
    </location>
</feature>
<proteinExistence type="inferred from homology"/>
<dbReference type="Pfam" id="PF16854">
    <property type="entry name" value="VPS53_C"/>
    <property type="match status" value="1"/>
</dbReference>
<organism evidence="11 12">
    <name type="scientific">Ascosphaera apis ARSEF 7405</name>
    <dbReference type="NCBI Taxonomy" id="392613"/>
    <lineage>
        <taxon>Eukaryota</taxon>
        <taxon>Fungi</taxon>
        <taxon>Dikarya</taxon>
        <taxon>Ascomycota</taxon>
        <taxon>Pezizomycotina</taxon>
        <taxon>Eurotiomycetes</taxon>
        <taxon>Eurotiomycetidae</taxon>
        <taxon>Onygenales</taxon>
        <taxon>Ascosphaeraceae</taxon>
        <taxon>Ascosphaera</taxon>
    </lineage>
</organism>
<evidence type="ECO:0000256" key="1">
    <source>
        <dbReference type="ARBA" id="ARBA00004150"/>
    </source>
</evidence>
<dbReference type="InterPro" id="IPR039766">
    <property type="entry name" value="Vps53"/>
</dbReference>
<evidence type="ECO:0000256" key="3">
    <source>
        <dbReference type="ARBA" id="ARBA00008628"/>
    </source>
</evidence>
<dbReference type="PANTHER" id="PTHR12820">
    <property type="entry name" value="VACUOLAR SORTING PROTEIN 53"/>
    <property type="match status" value="1"/>
</dbReference>
<evidence type="ECO:0000256" key="7">
    <source>
        <dbReference type="SAM" id="Coils"/>
    </source>
</evidence>
<evidence type="ECO:0000313" key="12">
    <source>
        <dbReference type="Proteomes" id="UP000242877"/>
    </source>
</evidence>
<dbReference type="OrthoDB" id="4204134at2759"/>
<dbReference type="AlphaFoldDB" id="A0A162I3X2"/>
<keyword evidence="12" id="KW-1185">Reference proteome</keyword>
<dbReference type="VEuPathDB" id="FungiDB:AAP_05094"/>
<feature type="region of interest" description="Disordered" evidence="8">
    <location>
        <begin position="808"/>
        <end position="831"/>
    </location>
</feature>
<dbReference type="GO" id="GO:0010008">
    <property type="term" value="C:endosome membrane"/>
    <property type="evidence" value="ECO:0007669"/>
    <property type="project" value="UniProtKB-SubCell"/>
</dbReference>
<evidence type="ECO:0000259" key="10">
    <source>
        <dbReference type="Pfam" id="PF16854"/>
    </source>
</evidence>